<keyword evidence="5" id="KW-0378">Hydrolase</keyword>
<gene>
    <name evidence="5" type="ORF">REIFOR_02179</name>
</gene>
<dbReference type="Gene3D" id="3.30.360.10">
    <property type="entry name" value="Dihydrodipicolinate Reductase, domain 2"/>
    <property type="match status" value="1"/>
</dbReference>
<dbReference type="AlphaFoldDB" id="A0A2K8KRR9"/>
<evidence type="ECO:0000313" key="5">
    <source>
        <dbReference type="EMBL" id="ATX77312.1"/>
    </source>
</evidence>
<accession>A0A2K8KRR9</accession>
<evidence type="ECO:0000259" key="3">
    <source>
        <dbReference type="Pfam" id="PF01408"/>
    </source>
</evidence>
<dbReference type="Pfam" id="PF02894">
    <property type="entry name" value="GFO_IDH_MocA_C"/>
    <property type="match status" value="1"/>
</dbReference>
<dbReference type="InterPro" id="IPR051317">
    <property type="entry name" value="Gfo/Idh/MocA_oxidoreduct"/>
</dbReference>
<comment type="similarity">
    <text evidence="1">Belongs to the Gfo/Idh/MocA family.</text>
</comment>
<dbReference type="KEGG" id="rfo:REIFOR_02179"/>
<keyword evidence="2" id="KW-0560">Oxidoreductase</keyword>
<evidence type="ECO:0000259" key="4">
    <source>
        <dbReference type="Pfam" id="PF02894"/>
    </source>
</evidence>
<feature type="domain" description="Gfo/Idh/MocA-like oxidoreductase N-terminal" evidence="3">
    <location>
        <begin position="2"/>
        <end position="116"/>
    </location>
</feature>
<dbReference type="GO" id="GO:0016787">
    <property type="term" value="F:hydrolase activity"/>
    <property type="evidence" value="ECO:0007669"/>
    <property type="project" value="UniProtKB-KW"/>
</dbReference>
<dbReference type="OrthoDB" id="9774191at2"/>
<reference evidence="5 6" key="1">
    <citation type="journal article" date="2017" name="Environ. Microbiol.">
        <title>Genomic and physiological analyses of 'Reinekea forsetii' reveal a versatile opportunistic lifestyle during spring algae blooms.</title>
        <authorList>
            <person name="Avci B."/>
            <person name="Hahnke R.L."/>
            <person name="Chafee M."/>
            <person name="Fischer T."/>
            <person name="Gruber-Vodicka H."/>
            <person name="Tegetmeyer H.E."/>
            <person name="Harder J."/>
            <person name="Fuchs B.M."/>
            <person name="Amann R.I."/>
            <person name="Teeling H."/>
        </authorList>
    </citation>
    <scope>NUCLEOTIDE SEQUENCE [LARGE SCALE GENOMIC DNA]</scope>
    <source>
        <strain evidence="5 6">Hel1_31_D35</strain>
    </source>
</reference>
<dbReference type="PANTHER" id="PTHR43708">
    <property type="entry name" value="CONSERVED EXPRESSED OXIDOREDUCTASE (EUROFUNG)"/>
    <property type="match status" value="1"/>
</dbReference>
<dbReference type="Proteomes" id="UP000229757">
    <property type="component" value="Chromosome"/>
</dbReference>
<dbReference type="InterPro" id="IPR004104">
    <property type="entry name" value="Gfo/Idh/MocA-like_OxRdtase_C"/>
</dbReference>
<organism evidence="5 6">
    <name type="scientific">Reinekea forsetii</name>
    <dbReference type="NCBI Taxonomy" id="1336806"/>
    <lineage>
        <taxon>Bacteria</taxon>
        <taxon>Pseudomonadati</taxon>
        <taxon>Pseudomonadota</taxon>
        <taxon>Gammaproteobacteria</taxon>
        <taxon>Oceanospirillales</taxon>
        <taxon>Saccharospirillaceae</taxon>
        <taxon>Reinekea</taxon>
    </lineage>
</organism>
<evidence type="ECO:0000313" key="6">
    <source>
        <dbReference type="Proteomes" id="UP000229757"/>
    </source>
</evidence>
<dbReference type="GO" id="GO:0016491">
    <property type="term" value="F:oxidoreductase activity"/>
    <property type="evidence" value="ECO:0007669"/>
    <property type="project" value="UniProtKB-KW"/>
</dbReference>
<dbReference type="PANTHER" id="PTHR43708:SF5">
    <property type="entry name" value="CONSERVED EXPRESSED OXIDOREDUCTASE (EUROFUNG)-RELATED"/>
    <property type="match status" value="1"/>
</dbReference>
<dbReference type="EMBL" id="CP011797">
    <property type="protein sequence ID" value="ATX77312.1"/>
    <property type="molecule type" value="Genomic_DNA"/>
</dbReference>
<protein>
    <submittedName>
        <fullName evidence="5">Glycoside hydrolase family</fullName>
    </submittedName>
</protein>
<dbReference type="Pfam" id="PF01408">
    <property type="entry name" value="GFO_IDH_MocA"/>
    <property type="match status" value="1"/>
</dbReference>
<sequence>MIRTAIVAYGFSAQTFHIPYLQMEPGFLWSHMVTSKPDAFHLSHPEIAVVQNLADLAFDTLDLVVITSPNHAHFEQTKYCLEQGCHVIVEKPFVFTVAQAETLKALAAQCERQLIVFQNRRWDGDFLTIQGLIDNQSVGQVKRLVSRFDRFRPEVRSRWREQQGQGTGITWDLAPHLIDQAIALFGCPKTLTANIRCLRDGAEVDDNFEIWLDYESLQVVLGSSSFGAGPNPRFALEGTEGSFVKFGLDVQESALKLGEDLLDERWGQESDEHWGILYQAHQSKLVTTKPGNYGAFWHQVALCLEQGAQSPVPIDDSILAIHLLALAHQSAQQGQRMTVVDEAQAKAL</sequence>
<proteinExistence type="inferred from homology"/>
<dbReference type="Gene3D" id="3.40.50.720">
    <property type="entry name" value="NAD(P)-binding Rossmann-like Domain"/>
    <property type="match status" value="1"/>
</dbReference>
<name>A0A2K8KRR9_9GAMM</name>
<dbReference type="GO" id="GO:0000166">
    <property type="term" value="F:nucleotide binding"/>
    <property type="evidence" value="ECO:0007669"/>
    <property type="project" value="InterPro"/>
</dbReference>
<evidence type="ECO:0000256" key="2">
    <source>
        <dbReference type="ARBA" id="ARBA00023002"/>
    </source>
</evidence>
<keyword evidence="6" id="KW-1185">Reference proteome</keyword>
<dbReference type="InterPro" id="IPR000683">
    <property type="entry name" value="Gfo/Idh/MocA-like_OxRdtase_N"/>
</dbReference>
<evidence type="ECO:0000256" key="1">
    <source>
        <dbReference type="ARBA" id="ARBA00010928"/>
    </source>
</evidence>
<dbReference type="InterPro" id="IPR036291">
    <property type="entry name" value="NAD(P)-bd_dom_sf"/>
</dbReference>
<feature type="domain" description="Gfo/Idh/MocA-like oxidoreductase C-terminal" evidence="4">
    <location>
        <begin position="132"/>
        <end position="339"/>
    </location>
</feature>
<dbReference type="RefSeq" id="WP_100257583.1">
    <property type="nucleotide sequence ID" value="NZ_CP011797.1"/>
</dbReference>
<dbReference type="SUPFAM" id="SSF51735">
    <property type="entry name" value="NAD(P)-binding Rossmann-fold domains"/>
    <property type="match status" value="1"/>
</dbReference>